<evidence type="ECO:0000259" key="1">
    <source>
        <dbReference type="Pfam" id="PF01368"/>
    </source>
</evidence>
<dbReference type="PANTHER" id="PTHR47618">
    <property type="entry name" value="BIFUNCTIONAL OLIGORIBONUCLEASE AND PAP PHOSPHATASE NRNA"/>
    <property type="match status" value="1"/>
</dbReference>
<feature type="domain" description="DHHA1" evidence="2">
    <location>
        <begin position="235"/>
        <end position="318"/>
    </location>
</feature>
<dbReference type="InterPro" id="IPR003156">
    <property type="entry name" value="DHHA1_dom"/>
</dbReference>
<dbReference type="PANTHER" id="PTHR47618:SF1">
    <property type="entry name" value="BIFUNCTIONAL OLIGORIBONUCLEASE AND PAP PHOSPHATASE NRNA"/>
    <property type="match status" value="1"/>
</dbReference>
<dbReference type="InterPro" id="IPR001667">
    <property type="entry name" value="DDH_dom"/>
</dbReference>
<name>A0A2H0VAQ5_9BACT</name>
<dbReference type="Gene3D" id="3.10.310.30">
    <property type="match status" value="1"/>
</dbReference>
<dbReference type="SUPFAM" id="SSF64182">
    <property type="entry name" value="DHH phosphoesterases"/>
    <property type="match status" value="1"/>
</dbReference>
<evidence type="ECO:0000313" key="3">
    <source>
        <dbReference type="EMBL" id="PIR96197.1"/>
    </source>
</evidence>
<gene>
    <name evidence="3" type="ORF">COT92_02425</name>
</gene>
<feature type="domain" description="DDH" evidence="1">
    <location>
        <begin position="33"/>
        <end position="172"/>
    </location>
</feature>
<reference evidence="4" key="1">
    <citation type="submission" date="2017-09" db="EMBL/GenBank/DDBJ databases">
        <title>Depth-based differentiation of microbial function through sediment-hosted aquifers and enrichment of novel symbionts in the deep terrestrial subsurface.</title>
        <authorList>
            <person name="Probst A.J."/>
            <person name="Ladd B."/>
            <person name="Jarett J.K."/>
            <person name="Geller-Mcgrath D.E."/>
            <person name="Sieber C.M.K."/>
            <person name="Emerson J.B."/>
            <person name="Anantharaman K."/>
            <person name="Thomas B.C."/>
            <person name="Malmstrom R."/>
            <person name="Stieglmeier M."/>
            <person name="Klingl A."/>
            <person name="Woyke T."/>
            <person name="Ryan C.M."/>
            <person name="Banfield J.F."/>
        </authorList>
    </citation>
    <scope>NUCLEOTIDE SEQUENCE [LARGE SCALE GENOMIC DNA]</scope>
</reference>
<protein>
    <submittedName>
        <fullName evidence="3">Uncharacterized protein</fullName>
    </submittedName>
</protein>
<organism evidence="3 4">
    <name type="scientific">Candidatus Doudnabacteria bacterium CG10_big_fil_rev_8_21_14_0_10_42_18</name>
    <dbReference type="NCBI Taxonomy" id="1974552"/>
    <lineage>
        <taxon>Bacteria</taxon>
        <taxon>Candidatus Doudnaibacteriota</taxon>
    </lineage>
</organism>
<dbReference type="Gene3D" id="3.90.1640.10">
    <property type="entry name" value="inorganic pyrophosphatase (n-terminal core)"/>
    <property type="match status" value="1"/>
</dbReference>
<dbReference type="Pfam" id="PF02272">
    <property type="entry name" value="DHHA1"/>
    <property type="match status" value="1"/>
</dbReference>
<comment type="caution">
    <text evidence="3">The sequence shown here is derived from an EMBL/GenBank/DDBJ whole genome shotgun (WGS) entry which is preliminary data.</text>
</comment>
<dbReference type="AlphaFoldDB" id="A0A2H0VAQ5"/>
<sequence length="332" mass="37409">MEFIWNLALGAWRLKNMEQKFKQAKQLIDESSRILLTMHERMDGDDGGSVLAVMHYLREEGKEVVCAIKQGVPESLQFLPGSEKIKDEITHSDFDLLITFGCSDLNRTGLSKILNLKSKILNIDHHPDNKLFGDVNIVDEEKSSVAELLYDFFIYSGWGITKDIATCLLTGIITDTGSFKHSNTKAETLKISSELMRKGANISKIISHTYSNKNPKILKAWGKAMENSYYDEKNKIIYSVITEEDMDELRELPKAAFDGFVETLNTAPETKFAMFIRQEGNIIKGSLRSEEYKQIDVSKIARQFGGGGHKLAAGFSVAGKLLKDERGNWKII</sequence>
<evidence type="ECO:0000313" key="4">
    <source>
        <dbReference type="Proteomes" id="UP000230922"/>
    </source>
</evidence>
<accession>A0A2H0VAQ5</accession>
<dbReference type="Proteomes" id="UP000230922">
    <property type="component" value="Unassembled WGS sequence"/>
</dbReference>
<evidence type="ECO:0000259" key="2">
    <source>
        <dbReference type="Pfam" id="PF02272"/>
    </source>
</evidence>
<dbReference type="GO" id="GO:0003676">
    <property type="term" value="F:nucleic acid binding"/>
    <property type="evidence" value="ECO:0007669"/>
    <property type="project" value="InterPro"/>
</dbReference>
<dbReference type="InterPro" id="IPR038763">
    <property type="entry name" value="DHH_sf"/>
</dbReference>
<dbReference type="InterPro" id="IPR051319">
    <property type="entry name" value="Oligoribo/pAp-PDE_c-di-AMP_PDE"/>
</dbReference>
<dbReference type="EMBL" id="PFAK01000043">
    <property type="protein sequence ID" value="PIR96197.1"/>
    <property type="molecule type" value="Genomic_DNA"/>
</dbReference>
<proteinExistence type="predicted"/>
<dbReference type="Pfam" id="PF01368">
    <property type="entry name" value="DHH"/>
    <property type="match status" value="1"/>
</dbReference>